<protein>
    <recommendedName>
        <fullName evidence="2">Retrovirus-related Pol polyprotein from transposon TNT 1-94-like beta-barrel domain-containing protein</fullName>
    </recommendedName>
</protein>
<evidence type="ECO:0000259" key="2">
    <source>
        <dbReference type="Pfam" id="PF22936"/>
    </source>
</evidence>
<reference evidence="3 4" key="1">
    <citation type="submission" date="2022-12" db="EMBL/GenBank/DDBJ databases">
        <title>Chromosome-level genome assembly of true bugs.</title>
        <authorList>
            <person name="Ma L."/>
            <person name="Li H."/>
        </authorList>
    </citation>
    <scope>NUCLEOTIDE SEQUENCE [LARGE SCALE GENOMIC DNA]</scope>
    <source>
        <strain evidence="3">Lab_2022b</strain>
    </source>
</reference>
<dbReference type="InterPro" id="IPR054722">
    <property type="entry name" value="PolX-like_BBD"/>
</dbReference>
<sequence>MQWVTKVFIKCRKVGHKASDCKNKSGKNKSESNNAHYGFLITPNDGNTTWCLDSGASSHLCNDIEQFIEIDHSVRDNLNLANKASTGIAGKGTIRLSSHVTGMENIITLNDALYVPDFRSNFLSVGKITQHGFKVIFENEIASVIEPKGKTILVAHKLGDLYYLPETGKFESTENKRVEITRGVKFLEKYVDENCEIKVSEERKSNKDSPFVIIDVVNKPSSTDQEEKTENAQQIEQQDGDAQKIIKRAPGRPKKVKTGLRGRSRKEYNMVEVNSEEVVINEEISNETENQPEELVKDKVSSEKEQESEEIKEIEETLQLALISETSIESALASPEAEEWYDAKKDGIPRGSPYSNRRKHNGRRPRRKPYRSKPSEVLANGWT</sequence>
<keyword evidence="4" id="KW-1185">Reference proteome</keyword>
<proteinExistence type="predicted"/>
<dbReference type="Proteomes" id="UP001461498">
    <property type="component" value="Unassembled WGS sequence"/>
</dbReference>
<dbReference type="PANTHER" id="PTHR47592">
    <property type="entry name" value="PBF68 PROTEIN"/>
    <property type="match status" value="1"/>
</dbReference>
<feature type="region of interest" description="Disordered" evidence="1">
    <location>
        <begin position="217"/>
        <end position="242"/>
    </location>
</feature>
<dbReference type="Pfam" id="PF22936">
    <property type="entry name" value="Pol_BBD"/>
    <property type="match status" value="1"/>
</dbReference>
<evidence type="ECO:0000313" key="4">
    <source>
        <dbReference type="Proteomes" id="UP001461498"/>
    </source>
</evidence>
<feature type="compositionally biased region" description="Basic residues" evidence="1">
    <location>
        <begin position="356"/>
        <end position="371"/>
    </location>
</feature>
<evidence type="ECO:0000313" key="3">
    <source>
        <dbReference type="EMBL" id="KAK9508973.1"/>
    </source>
</evidence>
<comment type="caution">
    <text evidence="3">The sequence shown here is derived from an EMBL/GenBank/DDBJ whole genome shotgun (WGS) entry which is preliminary data.</text>
</comment>
<gene>
    <name evidence="3" type="ORF">O3M35_006399</name>
</gene>
<name>A0AAW1DFS9_9HEMI</name>
<organism evidence="3 4">
    <name type="scientific">Rhynocoris fuscipes</name>
    <dbReference type="NCBI Taxonomy" id="488301"/>
    <lineage>
        <taxon>Eukaryota</taxon>
        <taxon>Metazoa</taxon>
        <taxon>Ecdysozoa</taxon>
        <taxon>Arthropoda</taxon>
        <taxon>Hexapoda</taxon>
        <taxon>Insecta</taxon>
        <taxon>Pterygota</taxon>
        <taxon>Neoptera</taxon>
        <taxon>Paraneoptera</taxon>
        <taxon>Hemiptera</taxon>
        <taxon>Heteroptera</taxon>
        <taxon>Panheteroptera</taxon>
        <taxon>Cimicomorpha</taxon>
        <taxon>Reduviidae</taxon>
        <taxon>Harpactorinae</taxon>
        <taxon>Harpactorini</taxon>
        <taxon>Rhynocoris</taxon>
    </lineage>
</organism>
<feature type="region of interest" description="Disordered" evidence="1">
    <location>
        <begin position="282"/>
        <end position="313"/>
    </location>
</feature>
<feature type="region of interest" description="Disordered" evidence="1">
    <location>
        <begin position="328"/>
        <end position="383"/>
    </location>
</feature>
<evidence type="ECO:0000256" key="1">
    <source>
        <dbReference type="SAM" id="MobiDB-lite"/>
    </source>
</evidence>
<dbReference type="EMBL" id="JAPXFL010000003">
    <property type="protein sequence ID" value="KAK9508973.1"/>
    <property type="molecule type" value="Genomic_DNA"/>
</dbReference>
<feature type="domain" description="Retrovirus-related Pol polyprotein from transposon TNT 1-94-like beta-barrel" evidence="2">
    <location>
        <begin position="50"/>
        <end position="133"/>
    </location>
</feature>
<feature type="compositionally biased region" description="Basic and acidic residues" evidence="1">
    <location>
        <begin position="294"/>
        <end position="313"/>
    </location>
</feature>
<dbReference type="PANTHER" id="PTHR47592:SF27">
    <property type="entry name" value="OS08G0421700 PROTEIN"/>
    <property type="match status" value="1"/>
</dbReference>
<dbReference type="AlphaFoldDB" id="A0AAW1DFS9"/>
<accession>A0AAW1DFS9</accession>